<dbReference type="PANTHER" id="PTHR44329:SF288">
    <property type="entry name" value="MITOGEN-ACTIVATED PROTEIN KINASE KINASE KINASE 20"/>
    <property type="match status" value="1"/>
</dbReference>
<evidence type="ECO:0000256" key="3">
    <source>
        <dbReference type="ARBA" id="ARBA00022777"/>
    </source>
</evidence>
<dbReference type="GO" id="GO:0004674">
    <property type="term" value="F:protein serine/threonine kinase activity"/>
    <property type="evidence" value="ECO:0007669"/>
    <property type="project" value="TreeGrafter"/>
</dbReference>
<keyword evidence="2" id="KW-0547">Nucleotide-binding</keyword>
<dbReference type="RefSeq" id="XP_038049843.1">
    <property type="nucleotide sequence ID" value="XM_038193915.1"/>
</dbReference>
<evidence type="ECO:0000259" key="5">
    <source>
        <dbReference type="PROSITE" id="PS50011"/>
    </source>
</evidence>
<reference evidence="6" key="1">
    <citation type="submission" date="2022-11" db="UniProtKB">
        <authorList>
            <consortium name="EnsemblMetazoa"/>
        </authorList>
    </citation>
    <scope>IDENTIFICATION</scope>
</reference>
<dbReference type="AlphaFoldDB" id="A0A913ZDJ0"/>
<dbReference type="EnsemblMetazoa" id="XM_038193915.1">
    <property type="protein sequence ID" value="XP_038049843.1"/>
    <property type="gene ID" value="LOC119723340"/>
</dbReference>
<dbReference type="PROSITE" id="PS00108">
    <property type="entry name" value="PROTEIN_KINASE_ST"/>
    <property type="match status" value="1"/>
</dbReference>
<protein>
    <recommendedName>
        <fullName evidence="5">Protein kinase domain-containing protein</fullName>
    </recommendedName>
</protein>
<dbReference type="InterPro" id="IPR051681">
    <property type="entry name" value="Ser/Thr_Kinases-Pseudokinases"/>
</dbReference>
<dbReference type="Gene3D" id="3.30.200.20">
    <property type="entry name" value="Phosphorylase Kinase, domain 1"/>
    <property type="match status" value="1"/>
</dbReference>
<evidence type="ECO:0000256" key="4">
    <source>
        <dbReference type="ARBA" id="ARBA00022840"/>
    </source>
</evidence>
<dbReference type="PANTHER" id="PTHR44329">
    <property type="entry name" value="SERINE/THREONINE-PROTEIN KINASE TNNI3K-RELATED"/>
    <property type="match status" value="1"/>
</dbReference>
<dbReference type="Proteomes" id="UP000887568">
    <property type="component" value="Unplaced"/>
</dbReference>
<evidence type="ECO:0000256" key="1">
    <source>
        <dbReference type="ARBA" id="ARBA00022679"/>
    </source>
</evidence>
<dbReference type="InterPro" id="IPR011009">
    <property type="entry name" value="Kinase-like_dom_sf"/>
</dbReference>
<evidence type="ECO:0000313" key="6">
    <source>
        <dbReference type="EnsemblMetazoa" id="XP_038049843.1"/>
    </source>
</evidence>
<organism evidence="6 7">
    <name type="scientific">Patiria miniata</name>
    <name type="common">Bat star</name>
    <name type="synonym">Asterina miniata</name>
    <dbReference type="NCBI Taxonomy" id="46514"/>
    <lineage>
        <taxon>Eukaryota</taxon>
        <taxon>Metazoa</taxon>
        <taxon>Echinodermata</taxon>
        <taxon>Eleutherozoa</taxon>
        <taxon>Asterozoa</taxon>
        <taxon>Asteroidea</taxon>
        <taxon>Valvatacea</taxon>
        <taxon>Valvatida</taxon>
        <taxon>Asterinidae</taxon>
        <taxon>Patiria</taxon>
    </lineage>
</organism>
<keyword evidence="1" id="KW-0808">Transferase</keyword>
<accession>A0A913ZDJ0</accession>
<proteinExistence type="predicted"/>
<evidence type="ECO:0000256" key="2">
    <source>
        <dbReference type="ARBA" id="ARBA00022741"/>
    </source>
</evidence>
<name>A0A913ZDJ0_PATMI</name>
<dbReference type="Pfam" id="PF00069">
    <property type="entry name" value="Pkinase"/>
    <property type="match status" value="1"/>
</dbReference>
<keyword evidence="4" id="KW-0067">ATP-binding</keyword>
<dbReference type="GO" id="GO:0005524">
    <property type="term" value="F:ATP binding"/>
    <property type="evidence" value="ECO:0007669"/>
    <property type="project" value="UniProtKB-KW"/>
</dbReference>
<dbReference type="SMART" id="SM00220">
    <property type="entry name" value="S_TKc"/>
    <property type="match status" value="1"/>
</dbReference>
<dbReference type="OrthoDB" id="4062651at2759"/>
<keyword evidence="7" id="KW-1185">Reference proteome</keyword>
<dbReference type="Gene3D" id="1.10.510.10">
    <property type="entry name" value="Transferase(Phosphotransferase) domain 1"/>
    <property type="match status" value="1"/>
</dbReference>
<dbReference type="InterPro" id="IPR008271">
    <property type="entry name" value="Ser/Thr_kinase_AS"/>
</dbReference>
<evidence type="ECO:0000313" key="7">
    <source>
        <dbReference type="Proteomes" id="UP000887568"/>
    </source>
</evidence>
<sequence>MAAFVKPDDFSSPASIKIPATNRILSGIRNSSFTSPAARSSCSSLDSPLSGRVTAAIPPSPFMERIGYGTGVSVYLFQRGSKSDGSGLSPWAIKKTRARTCNNGNADNKQDKVEKMLAKEAQILKELKHDNIVGFRAFSRNVDGSLCLSMENGEQSLCDLIERRDEEDLGPFPASNIYHVALALARALNYLHNEKHILHGDLKSGNVLIGADFQSVKLCDFGVALKLEKDLTCTQDADNHYIGTEPWSAPEVIQEEGAVTDKADIFSYGLVLWEMMAVTLPHVHLLSNSIDDSAEDESFDESLYEARYQAALGTRPPLPDYPLSPAYNFAISLFLACTEDLPAKRPSASFIVELLESIPVPSDHSAADFIEDKENVPMD</sequence>
<dbReference type="InterPro" id="IPR000719">
    <property type="entry name" value="Prot_kinase_dom"/>
</dbReference>
<dbReference type="SUPFAM" id="SSF56112">
    <property type="entry name" value="Protein kinase-like (PK-like)"/>
    <property type="match status" value="1"/>
</dbReference>
<feature type="domain" description="Protein kinase" evidence="5">
    <location>
        <begin position="60"/>
        <end position="358"/>
    </location>
</feature>
<dbReference type="OMA" id="MIMDIAH"/>
<dbReference type="GeneID" id="119723340"/>
<dbReference type="PROSITE" id="PS50011">
    <property type="entry name" value="PROTEIN_KINASE_DOM"/>
    <property type="match status" value="1"/>
</dbReference>
<keyword evidence="3" id="KW-0418">Kinase</keyword>